<dbReference type="Gene3D" id="3.30.1490.20">
    <property type="entry name" value="ATP-grasp fold, A domain"/>
    <property type="match status" value="1"/>
</dbReference>
<dbReference type="GO" id="GO:0004357">
    <property type="term" value="F:glutamate-cysteine ligase activity"/>
    <property type="evidence" value="ECO:0007669"/>
    <property type="project" value="UniProtKB-EC"/>
</dbReference>
<evidence type="ECO:0000256" key="5">
    <source>
        <dbReference type="ARBA" id="ARBA00022598"/>
    </source>
</evidence>
<dbReference type="PATRIC" id="fig|1319815.3.peg.1072"/>
<dbReference type="SUPFAM" id="SSF55931">
    <property type="entry name" value="Glutamine synthetase/guanido kinase"/>
    <property type="match status" value="1"/>
</dbReference>
<dbReference type="InterPro" id="IPR007370">
    <property type="entry name" value="Glu_cys_ligase"/>
</dbReference>
<dbReference type="SUPFAM" id="SSF56059">
    <property type="entry name" value="Glutathione synthetase ATP-binding domain-like"/>
    <property type="match status" value="1"/>
</dbReference>
<dbReference type="UniPathway" id="UPA00142">
    <property type="reaction ID" value="UER00209"/>
</dbReference>
<evidence type="ECO:0000313" key="17">
    <source>
        <dbReference type="Proteomes" id="UP000017081"/>
    </source>
</evidence>
<dbReference type="InterPro" id="IPR006334">
    <property type="entry name" value="Glut_cys_ligase"/>
</dbReference>
<keyword evidence="8 14" id="KW-0547">Nucleotide-binding</keyword>
<sequence>MNTIEKIIKENSLGLDIKKGRFGIEKESLRVNENGELALTNHPKFFGDKIKNPYITVDFSESQIEMITPTESSVEKAYDFLRNIHEIVATNLKDEYLWSQSVPPILPSEELIPLGKFPQNKELEKYREKLALKYGRKKQLLSGIHFNFSFDDEFLKELYELSKEKTSFKEFKNNIYLKISRNYFKYGWMIIYLLGASPVIHETYLQKCIDKMKKFTEDTYYFEDLVSFRNGSCGYRNEKDFFVNYESVDKYVESLERLIEKESISSAKEYYSPIRLKTKNPKEILLELKNSGIEYLEFRSIDLNPFSEIGIEKTDLEFLHLFILFLFLKDDEPFEEKDYFRYLKNQEILANKGNSDEFRLICCEDKNVSPKEYSIVILEEIERHLKAIGAFTNKDEKVLQYQKNKVLSNRLYSDLVLKEVKQKGFVKFHIDKAKEFLNEMKKTPYTLKGFEDLELSTQILLKAAIKNGVKFEILDRDENFIVLEKDKKVEYVKQATKTSLDSYVTMLIMENKVVTKKVLEKENIIVPQGKDYFNIEEAKSDYRKYGAGIVIKPKSTNFGLGITIFKEEFSKEDYEKALEIAFKEDNSILIERFIKGKEYRIFVMGDEVVGILHRVPANVKGDGERSIKELVEEKNLDPLRGVGYKTPLEKIRLEDPEKLFLKGQGLTIEYIPKKDEVVYLRENSNISTGGDSLDYTDDILDAYKKIAIKASKAVGAKICGVDMMIEDIKNPNPIDNYAIIELNFNPAIHIHCYPYKGKNRNLGEKILKALGYIEE</sequence>
<dbReference type="GO" id="GO:0005524">
    <property type="term" value="F:ATP binding"/>
    <property type="evidence" value="ECO:0007669"/>
    <property type="project" value="UniProtKB-UniRule"/>
</dbReference>
<dbReference type="Pfam" id="PF08443">
    <property type="entry name" value="RimK"/>
    <property type="match status" value="1"/>
</dbReference>
<evidence type="ECO:0000256" key="1">
    <source>
        <dbReference type="ARBA" id="ARBA00001936"/>
    </source>
</evidence>
<feature type="domain" description="ATP-grasp" evidence="15">
    <location>
        <begin position="516"/>
        <end position="771"/>
    </location>
</feature>
<evidence type="ECO:0000256" key="4">
    <source>
        <dbReference type="ARBA" id="ARBA00012220"/>
    </source>
</evidence>
<dbReference type="AlphaFoldDB" id="U7VBV1"/>
<dbReference type="Pfam" id="PF18419">
    <property type="entry name" value="ATP-grasp_6"/>
    <property type="match status" value="1"/>
</dbReference>
<dbReference type="PROSITE" id="PS50975">
    <property type="entry name" value="ATP_GRASP"/>
    <property type="match status" value="1"/>
</dbReference>
<keyword evidence="5" id="KW-0436">Ligase</keyword>
<comment type="caution">
    <text evidence="16">The sequence shown here is derived from an EMBL/GenBank/DDBJ whole genome shotgun (WGS) entry which is preliminary data.</text>
</comment>
<evidence type="ECO:0000256" key="14">
    <source>
        <dbReference type="PROSITE-ProRule" id="PRU00409"/>
    </source>
</evidence>
<dbReference type="HOGENOM" id="CLU_020728_1_0_0"/>
<proteinExistence type="inferred from homology"/>
<dbReference type="GO" id="GO:0006750">
    <property type="term" value="P:glutathione biosynthetic process"/>
    <property type="evidence" value="ECO:0007669"/>
    <property type="project" value="UniProtKB-UniPathway"/>
</dbReference>
<evidence type="ECO:0000256" key="8">
    <source>
        <dbReference type="ARBA" id="ARBA00022741"/>
    </source>
</evidence>
<name>U7VBV1_9FUSO</name>
<evidence type="ECO:0000256" key="12">
    <source>
        <dbReference type="ARBA" id="ARBA00023268"/>
    </source>
</evidence>
<keyword evidence="6" id="KW-0317">Glutathione biosynthesis</keyword>
<keyword evidence="9 14" id="KW-0067">ATP-binding</keyword>
<evidence type="ECO:0000313" key="16">
    <source>
        <dbReference type="EMBL" id="ERT69010.1"/>
    </source>
</evidence>
<gene>
    <name evidence="16" type="ORF">HMPREF0202_01115</name>
</gene>
<dbReference type="PANTHER" id="PTHR38761:SF1">
    <property type="entry name" value="GLUTAMATE--CYSTEINE LIGASE"/>
    <property type="match status" value="1"/>
</dbReference>
<dbReference type="GO" id="GO:0046872">
    <property type="term" value="F:metal ion binding"/>
    <property type="evidence" value="ECO:0007669"/>
    <property type="project" value="UniProtKB-KW"/>
</dbReference>
<accession>U7VBV1</accession>
<dbReference type="PANTHER" id="PTHR38761">
    <property type="entry name" value="GLUTAMATE--CYSTEINE LIGASE"/>
    <property type="match status" value="1"/>
</dbReference>
<dbReference type="STRING" id="1319815.HMPREF0202_01115"/>
<dbReference type="InterPro" id="IPR011761">
    <property type="entry name" value="ATP-grasp"/>
</dbReference>
<dbReference type="GO" id="GO:0005829">
    <property type="term" value="C:cytosol"/>
    <property type="evidence" value="ECO:0007669"/>
    <property type="project" value="TreeGrafter"/>
</dbReference>
<evidence type="ECO:0000256" key="10">
    <source>
        <dbReference type="ARBA" id="ARBA00022842"/>
    </source>
</evidence>
<dbReference type="NCBIfam" id="NF002688">
    <property type="entry name" value="PRK02471.1"/>
    <property type="match status" value="1"/>
</dbReference>
<evidence type="ECO:0000256" key="13">
    <source>
        <dbReference type="ARBA" id="ARBA00048819"/>
    </source>
</evidence>
<dbReference type="EMBL" id="AXZF01000039">
    <property type="protein sequence ID" value="ERT69010.1"/>
    <property type="molecule type" value="Genomic_DNA"/>
</dbReference>
<evidence type="ECO:0000256" key="3">
    <source>
        <dbReference type="ARBA" id="ARBA00005006"/>
    </source>
</evidence>
<keyword evidence="10" id="KW-0460">Magnesium</keyword>
<protein>
    <recommendedName>
        <fullName evidence="4">glutamate--cysteine ligase</fullName>
        <ecNumber evidence="4">6.3.2.2</ecNumber>
    </recommendedName>
</protein>
<comment type="cofactor">
    <cofactor evidence="2">
        <name>Mg(2+)</name>
        <dbReference type="ChEBI" id="CHEBI:18420"/>
    </cofactor>
</comment>
<dbReference type="InterPro" id="IPR006335">
    <property type="entry name" value="Glut_biosynth"/>
</dbReference>
<comment type="catalytic activity">
    <reaction evidence="13">
        <text>L-cysteine + L-glutamate + ATP = gamma-L-glutamyl-L-cysteine + ADP + phosphate + H(+)</text>
        <dbReference type="Rhea" id="RHEA:13285"/>
        <dbReference type="ChEBI" id="CHEBI:15378"/>
        <dbReference type="ChEBI" id="CHEBI:29985"/>
        <dbReference type="ChEBI" id="CHEBI:30616"/>
        <dbReference type="ChEBI" id="CHEBI:35235"/>
        <dbReference type="ChEBI" id="CHEBI:43474"/>
        <dbReference type="ChEBI" id="CHEBI:58173"/>
        <dbReference type="ChEBI" id="CHEBI:456216"/>
        <dbReference type="EC" id="6.3.2.2"/>
    </reaction>
</comment>
<dbReference type="NCBIfam" id="TIGR01435">
    <property type="entry name" value="glu_cys_lig_rel"/>
    <property type="match status" value="1"/>
</dbReference>
<dbReference type="HAMAP" id="MF_00782">
    <property type="entry name" value="Glut_biosynth"/>
    <property type="match status" value="1"/>
</dbReference>
<evidence type="ECO:0000259" key="15">
    <source>
        <dbReference type="PROSITE" id="PS50975"/>
    </source>
</evidence>
<comment type="cofactor">
    <cofactor evidence="1">
        <name>Mn(2+)</name>
        <dbReference type="ChEBI" id="CHEBI:29035"/>
    </cofactor>
</comment>
<organism evidence="16 17">
    <name type="scientific">Cetobacterium somerae ATCC BAA-474</name>
    <dbReference type="NCBI Taxonomy" id="1319815"/>
    <lineage>
        <taxon>Bacteria</taxon>
        <taxon>Fusobacteriati</taxon>
        <taxon>Fusobacteriota</taxon>
        <taxon>Fusobacteriia</taxon>
        <taxon>Fusobacteriales</taxon>
        <taxon>Fusobacteriaceae</taxon>
        <taxon>Cetobacterium</taxon>
    </lineage>
</organism>
<keyword evidence="11" id="KW-0464">Manganese</keyword>
<evidence type="ECO:0000256" key="9">
    <source>
        <dbReference type="ARBA" id="ARBA00022840"/>
    </source>
</evidence>
<dbReference type="InterPro" id="IPR040657">
    <property type="entry name" value="GshAB_ATP-grasp"/>
</dbReference>
<dbReference type="Proteomes" id="UP000017081">
    <property type="component" value="Unassembled WGS sequence"/>
</dbReference>
<dbReference type="InterPro" id="IPR013815">
    <property type="entry name" value="ATP_grasp_subdomain_1"/>
</dbReference>
<evidence type="ECO:0000256" key="11">
    <source>
        <dbReference type="ARBA" id="ARBA00023211"/>
    </source>
</evidence>
<dbReference type="InterPro" id="IPR013651">
    <property type="entry name" value="ATP-grasp_RimK-type"/>
</dbReference>
<dbReference type="eggNOG" id="COG2918">
    <property type="taxonomic scope" value="Bacteria"/>
</dbReference>
<dbReference type="RefSeq" id="WP_023050655.1">
    <property type="nucleotide sequence ID" value="NZ_CP173065.2"/>
</dbReference>
<dbReference type="EC" id="6.3.2.2" evidence="4"/>
<evidence type="ECO:0000256" key="2">
    <source>
        <dbReference type="ARBA" id="ARBA00001946"/>
    </source>
</evidence>
<comment type="pathway">
    <text evidence="3">Sulfur metabolism; glutathione biosynthesis; glutathione from L-cysteine and L-glutamate: step 1/2.</text>
</comment>
<dbReference type="eggNOG" id="COG0189">
    <property type="taxonomic scope" value="Bacteria"/>
</dbReference>
<keyword evidence="7" id="KW-0479">Metal-binding</keyword>
<dbReference type="Pfam" id="PF04262">
    <property type="entry name" value="Glu_cys_ligase"/>
    <property type="match status" value="1"/>
</dbReference>
<keyword evidence="17" id="KW-1185">Reference proteome</keyword>
<evidence type="ECO:0000256" key="7">
    <source>
        <dbReference type="ARBA" id="ARBA00022723"/>
    </source>
</evidence>
<dbReference type="Gene3D" id="3.30.590.20">
    <property type="match status" value="1"/>
</dbReference>
<keyword evidence="12" id="KW-0511">Multifunctional enzyme</keyword>
<dbReference type="Gene3D" id="3.30.470.20">
    <property type="entry name" value="ATP-grasp fold, B domain"/>
    <property type="match status" value="2"/>
</dbReference>
<evidence type="ECO:0000256" key="6">
    <source>
        <dbReference type="ARBA" id="ARBA00022684"/>
    </source>
</evidence>
<dbReference type="InterPro" id="IPR014746">
    <property type="entry name" value="Gln_synth/guanido_kin_cat_dom"/>
</dbReference>
<reference evidence="16 17" key="1">
    <citation type="submission" date="2013-08" db="EMBL/GenBank/DDBJ databases">
        <authorList>
            <person name="Weinstock G."/>
            <person name="Sodergren E."/>
            <person name="Wylie T."/>
            <person name="Fulton L."/>
            <person name="Fulton R."/>
            <person name="Fronick C."/>
            <person name="O'Laughlin M."/>
            <person name="Godfrey J."/>
            <person name="Miner T."/>
            <person name="Herter B."/>
            <person name="Appelbaum E."/>
            <person name="Cordes M."/>
            <person name="Lek S."/>
            <person name="Wollam A."/>
            <person name="Pepin K.H."/>
            <person name="Palsikar V.B."/>
            <person name="Mitreva M."/>
            <person name="Wilson R.K."/>
        </authorList>
    </citation>
    <scope>NUCLEOTIDE SEQUENCE [LARGE SCALE GENOMIC DNA]</scope>
    <source>
        <strain evidence="16 17">ATCC BAA-474</strain>
    </source>
</reference>